<keyword evidence="4" id="KW-0285">Flavoprotein</keyword>
<feature type="binding site" evidence="13">
    <location>
        <position position="394"/>
    </location>
    <ligand>
        <name>FAD</name>
        <dbReference type="ChEBI" id="CHEBI:57692"/>
    </ligand>
</feature>
<dbReference type="Pfam" id="PF02738">
    <property type="entry name" value="MoCoBD_1"/>
    <property type="match status" value="1"/>
</dbReference>
<evidence type="ECO:0000256" key="3">
    <source>
        <dbReference type="ARBA" id="ARBA00022505"/>
    </source>
</evidence>
<dbReference type="SUPFAM" id="SSF54665">
    <property type="entry name" value="CO dehydrogenase molybdoprotein N-domain-like"/>
    <property type="match status" value="1"/>
</dbReference>
<dbReference type="Pfam" id="PF00941">
    <property type="entry name" value="FAD_binding_5"/>
    <property type="match status" value="1"/>
</dbReference>
<keyword evidence="10 14" id="KW-0411">Iron-sulfur</keyword>
<feature type="binding site" evidence="14">
    <location>
        <position position="153"/>
    </location>
    <ligand>
        <name>[2Fe-2S] cluster</name>
        <dbReference type="ChEBI" id="CHEBI:190135"/>
        <label>2</label>
    </ligand>
</feature>
<dbReference type="PIRSF" id="PIRSF000127">
    <property type="entry name" value="Xanthine_DH"/>
    <property type="match status" value="1"/>
</dbReference>
<dbReference type="InterPro" id="IPR012675">
    <property type="entry name" value="Beta-grasp_dom_sf"/>
</dbReference>
<evidence type="ECO:0000256" key="5">
    <source>
        <dbReference type="ARBA" id="ARBA00022714"/>
    </source>
</evidence>
<feature type="binding site" evidence="14">
    <location>
        <position position="772"/>
    </location>
    <ligand>
        <name>Mo-molybdopterin</name>
        <dbReference type="ChEBI" id="CHEBI:71302"/>
    </ligand>
    <ligandPart>
        <name>Mo</name>
        <dbReference type="ChEBI" id="CHEBI:28685"/>
    </ligandPart>
</feature>
<feature type="binding site" evidence="13">
    <location>
        <begin position="249"/>
        <end position="256"/>
    </location>
    <ligand>
        <name>FAD</name>
        <dbReference type="ChEBI" id="CHEBI:57692"/>
    </ligand>
</feature>
<sequence length="1304" mass="142639">MAETTNSSLVFFVNGSKVSIDNPDPRDTLIKYLRRSLYLTGTKEACSQGACGACTVMVSYYNHHQKKIVHYSCNACITTLCNLHGMAVTTVEGVGSTRSGLHTVQSNLMKYHGLQCGFCTPGMVMTMYTLFRNNPQPSQQDLERALEGNLCRCTGYRPILEAFKKSCPCGESGCVKTEGAVEASNPEPTTEVKVTKDASQEVIFPSELQTDTSYRQKSVKFTGGGLVWFRPTSLSDLLKIKAENPQAVVVMGAQSILGSNIRNNKTSPTLVSCIGVSELKEIRQDDKGFVFGSAVTFSEMEQFLLSHGSPEKTDGDGDFVPALLEGIRWIGADQVRNVATIGGHLMSTGPHDLQTFMMTCGATLTFQSAGDQSPYSVSYTGDFDPGAVPPTSILVSVRVPKLLQNEFLFYGKQPFRRGMDYAIVNAGLLVRLDDKSSRIKDLRFCVGNIESKPRDLAKVAEVAKGSAITDKLLDDTGAAIIEEFQNSNAKQLRYKITLASAFFFKFYKKLCKILKLSDEVGFGLTPSVSMGTQVYDVPSTDGSHVVWKPVPHVSAKSITTGEAVYVDDIPEYKNELSLALVSSTRARAKIVSVDFSAALAAPGVVDYVDYKDLPGNNMYGLIVPEIELLPQSEVCHFGQPLAGILANTREEARAAAKLVKVEYQDLPPVFTIDDAIEKESLLEYSNFTKRGNLEQGMADSELTLEGVVESGAQEHLYLEPCSVLVVPKKEEKEIEMFTGTQDPAAIQRHVAEFLEIPSNRINVRVKRIGGAFGGKSIDMVPATGITSVAAWKVNRPVRCIYQRDFDVRSTGKRHGAKTFYKAGFNKDGKINALSLKFYLNAGVVQCMSQMVLDAMMAGMASIYNIPHYHSVGFLCKTNLPSSTAMRGFGMPQAHYTLQSIMFDIAKQLNMPLNRFREVNTYQEGDTDMYGRVLTNFNLPRCWEDCKAQSNFDVLEKEVEKFNKDNKWIKRGVAMSPCIFFFGYPLLLMKQAGAMVNVYLDGSVLISHGGIEMGQGLNTKMCQIAATALGVPLDLVHLCETNTYSVPNSIESGGSYVADLNGGAVKNACEIIKERLKVLEEAMPTASWNELIQAAFFSRISLSATGFYKPGDRGYDFTKQEEGGEYCHYHGYGAACSLVEVDVLTGEHQILKTDIVYDVGKSLNPAIDIGQIEGGFVQGCGMMTSEQLTVNPEVGSLDACGPINYKIPGIKNIPKDFKVSLLKEAAGGHKELYSSKGIGEPPLLLAVSVHLALREAVLAAREVHGLSGNHRLECPATPERIRMACAGPIIEKCLAVEEKRKIVQV</sequence>
<accession>A0A8B8BBG4</accession>
<evidence type="ECO:0000256" key="10">
    <source>
        <dbReference type="ARBA" id="ARBA00023014"/>
    </source>
</evidence>
<feature type="binding site" evidence="13">
    <location>
        <position position="412"/>
    </location>
    <ligand>
        <name>FAD</name>
        <dbReference type="ChEBI" id="CHEBI:57692"/>
    </ligand>
</feature>
<organism evidence="17 19">
    <name type="scientific">Crassostrea virginica</name>
    <name type="common">Eastern oyster</name>
    <dbReference type="NCBI Taxonomy" id="6565"/>
    <lineage>
        <taxon>Eukaryota</taxon>
        <taxon>Metazoa</taxon>
        <taxon>Spiralia</taxon>
        <taxon>Lophotrochozoa</taxon>
        <taxon>Mollusca</taxon>
        <taxon>Bivalvia</taxon>
        <taxon>Autobranchia</taxon>
        <taxon>Pteriomorphia</taxon>
        <taxon>Ostreida</taxon>
        <taxon>Ostreoidea</taxon>
        <taxon>Ostreidae</taxon>
        <taxon>Crassostrea</taxon>
    </lineage>
</organism>
<dbReference type="InterPro" id="IPR005107">
    <property type="entry name" value="CO_DH_flav_C"/>
</dbReference>
<dbReference type="Pfam" id="PF01315">
    <property type="entry name" value="Ald_Xan_dh_C"/>
    <property type="match status" value="1"/>
</dbReference>
<proteinExistence type="inferred from homology"/>
<dbReference type="InterPro" id="IPR037165">
    <property type="entry name" value="AldOxase/xan_DH_Mopterin-bd_sf"/>
</dbReference>
<dbReference type="FunFam" id="3.30.365.10:FF:000002">
    <property type="entry name" value="Xanthine dehydrogenase oxidase"/>
    <property type="match status" value="1"/>
</dbReference>
<dbReference type="Gene3D" id="3.90.1170.50">
    <property type="entry name" value="Aldehyde oxidase/xanthine dehydrogenase, a/b hammerhead"/>
    <property type="match status" value="1"/>
</dbReference>
<feature type="binding site" evidence="14">
    <location>
        <position position="116"/>
    </location>
    <ligand>
        <name>[2Fe-2S] cluster</name>
        <dbReference type="ChEBI" id="CHEBI:190135"/>
        <label>2</label>
    </ligand>
</feature>
<dbReference type="Gene3D" id="3.10.20.30">
    <property type="match status" value="1"/>
</dbReference>
<dbReference type="RefSeq" id="XP_022300099.1">
    <property type="nucleotide sequence ID" value="XM_022444391.1"/>
</dbReference>
<evidence type="ECO:0000313" key="19">
    <source>
        <dbReference type="RefSeq" id="XP_022300099.1"/>
    </source>
</evidence>
<dbReference type="GO" id="GO:0005506">
    <property type="term" value="F:iron ion binding"/>
    <property type="evidence" value="ECO:0007669"/>
    <property type="project" value="InterPro"/>
</dbReference>
<feature type="binding site" evidence="14">
    <location>
        <position position="741"/>
    </location>
    <ligand>
        <name>Mo-molybdopterin</name>
        <dbReference type="ChEBI" id="CHEBI:71302"/>
    </ligand>
    <ligandPart>
        <name>Mo</name>
        <dbReference type="ChEBI" id="CHEBI:28685"/>
    </ligandPart>
</feature>
<dbReference type="SUPFAM" id="SSF54292">
    <property type="entry name" value="2Fe-2S ferredoxin-like"/>
    <property type="match status" value="1"/>
</dbReference>
<dbReference type="InterPro" id="IPR002346">
    <property type="entry name" value="Mopterin_DH_FAD-bd"/>
</dbReference>
<dbReference type="SUPFAM" id="SSF55447">
    <property type="entry name" value="CO dehydrogenase flavoprotein C-terminal domain-like"/>
    <property type="match status" value="1"/>
</dbReference>
<dbReference type="Gene3D" id="3.30.43.10">
    <property type="entry name" value="Uridine Diphospho-n-acetylenolpyruvylglucosamine Reductase, domain 2"/>
    <property type="match status" value="1"/>
</dbReference>
<comment type="cofactor">
    <cofactor evidence="11">
        <name>[2Fe-2S] cluster</name>
        <dbReference type="ChEBI" id="CHEBI:190135"/>
    </cofactor>
</comment>
<dbReference type="InterPro" id="IPR008274">
    <property type="entry name" value="AldOxase/xan_DH_MoCoBD1"/>
</dbReference>
<dbReference type="InterPro" id="IPR016167">
    <property type="entry name" value="FAD-bd_PCMH_sub1"/>
</dbReference>
<dbReference type="Gene3D" id="1.10.150.120">
    <property type="entry name" value="[2Fe-2S]-binding domain"/>
    <property type="match status" value="1"/>
</dbReference>
<dbReference type="SMART" id="SM01092">
    <property type="entry name" value="CO_deh_flav_C"/>
    <property type="match status" value="1"/>
</dbReference>
<dbReference type="InterPro" id="IPR036683">
    <property type="entry name" value="CO_DH_flav_C_dom_sf"/>
</dbReference>
<feature type="binding site" evidence="14">
    <location>
        <position position="119"/>
    </location>
    <ligand>
        <name>[2Fe-2S] cluster</name>
        <dbReference type="ChEBI" id="CHEBI:190135"/>
        <label>2</label>
    </ligand>
</feature>
<dbReference type="InterPro" id="IPR016208">
    <property type="entry name" value="Ald_Oxase/xanthine_DH-like"/>
</dbReference>
<dbReference type="SUPFAM" id="SSF56176">
    <property type="entry name" value="FAD-binding/transporter-associated domain-like"/>
    <property type="match status" value="1"/>
</dbReference>
<feature type="domain" description="2Fe-2S ferredoxin-type" evidence="15">
    <location>
        <begin position="7"/>
        <end position="94"/>
    </location>
</feature>
<dbReference type="CDD" id="cd00207">
    <property type="entry name" value="fer2"/>
    <property type="match status" value="1"/>
</dbReference>
<dbReference type="PROSITE" id="PS00197">
    <property type="entry name" value="2FE2S_FER_1"/>
    <property type="match status" value="1"/>
</dbReference>
<feature type="domain" description="FAD-binding PCMH-type" evidence="16">
    <location>
        <begin position="221"/>
        <end position="404"/>
    </location>
</feature>
<keyword evidence="3 14" id="KW-0500">Molybdenum</keyword>
<dbReference type="InterPro" id="IPR000674">
    <property type="entry name" value="Ald_Oxase/Xan_DH_a/b"/>
</dbReference>
<evidence type="ECO:0000256" key="9">
    <source>
        <dbReference type="ARBA" id="ARBA00023004"/>
    </source>
</evidence>
<dbReference type="Proteomes" id="UP000694844">
    <property type="component" value="Chromosome 8"/>
</dbReference>
<dbReference type="PROSITE" id="PS51085">
    <property type="entry name" value="2FE2S_FER_2"/>
    <property type="match status" value="1"/>
</dbReference>
<keyword evidence="9 14" id="KW-0408">Iron</keyword>
<protein>
    <submittedName>
        <fullName evidence="18 19">Xanthine dehydrogenase/oxidase-like isoform X1</fullName>
    </submittedName>
</protein>
<evidence type="ECO:0000256" key="8">
    <source>
        <dbReference type="ARBA" id="ARBA00023002"/>
    </source>
</evidence>
<dbReference type="SUPFAM" id="SSF56003">
    <property type="entry name" value="Molybdenum cofactor-binding domain"/>
    <property type="match status" value="1"/>
</dbReference>
<dbReference type="Gene3D" id="3.30.390.50">
    <property type="entry name" value="CO dehydrogenase flavoprotein, C-terminal domain"/>
    <property type="match status" value="1"/>
</dbReference>
<evidence type="ECO:0000256" key="14">
    <source>
        <dbReference type="PIRSR" id="PIRSR000127-3"/>
    </source>
</evidence>
<dbReference type="InterPro" id="IPR016169">
    <property type="entry name" value="FAD-bd_PCMH_sub2"/>
</dbReference>
<dbReference type="OrthoDB" id="8300278at2759"/>
<dbReference type="InterPro" id="IPR046867">
    <property type="entry name" value="AldOxase/xan_DH_MoCoBD2"/>
</dbReference>
<dbReference type="InterPro" id="IPR016166">
    <property type="entry name" value="FAD-bd_PCMH"/>
</dbReference>
<comment type="cofactor">
    <cofactor evidence="14">
        <name>Mo-molybdopterin</name>
        <dbReference type="ChEBI" id="CHEBI:71302"/>
    </cofactor>
    <text evidence="14">Binds 1 Mo-molybdopterin (Mo-MPT) cofactor per subunit.</text>
</comment>
<dbReference type="SMART" id="SM01008">
    <property type="entry name" value="Ald_Xan_dh_C"/>
    <property type="match status" value="1"/>
</dbReference>
<dbReference type="PROSITE" id="PS51387">
    <property type="entry name" value="FAD_PCMH"/>
    <property type="match status" value="1"/>
</dbReference>
<evidence type="ECO:0000313" key="18">
    <source>
        <dbReference type="RefSeq" id="XP_022300097.1"/>
    </source>
</evidence>
<dbReference type="GeneID" id="111108476"/>
<feature type="binding site" evidence="14">
    <location>
        <position position="46"/>
    </location>
    <ligand>
        <name>[2Fe-2S] cluster</name>
        <dbReference type="ChEBI" id="CHEBI:190135"/>
        <label>1</label>
    </ligand>
</feature>
<comment type="cofactor">
    <cofactor evidence="1 13">
        <name>FAD</name>
        <dbReference type="ChEBI" id="CHEBI:57692"/>
    </cofactor>
</comment>
<evidence type="ECO:0000256" key="13">
    <source>
        <dbReference type="PIRSR" id="PIRSR000127-2"/>
    </source>
</evidence>
<dbReference type="Pfam" id="PF20256">
    <property type="entry name" value="MoCoBD_2"/>
    <property type="match status" value="1"/>
</dbReference>
<dbReference type="FunFam" id="3.30.365.10:FF:000004">
    <property type="entry name" value="Xanthine dehydrogenase oxidase"/>
    <property type="match status" value="1"/>
</dbReference>
<dbReference type="Pfam" id="PF01799">
    <property type="entry name" value="Fer2_2"/>
    <property type="match status" value="1"/>
</dbReference>
<evidence type="ECO:0000256" key="11">
    <source>
        <dbReference type="ARBA" id="ARBA00034078"/>
    </source>
</evidence>
<keyword evidence="5 14" id="KW-0001">2Fe-2S</keyword>
<dbReference type="Pfam" id="PF00111">
    <property type="entry name" value="Fer2"/>
    <property type="match status" value="1"/>
</dbReference>
<evidence type="ECO:0000256" key="2">
    <source>
        <dbReference type="ARBA" id="ARBA00006849"/>
    </source>
</evidence>
<dbReference type="Gene3D" id="3.30.365.10">
    <property type="entry name" value="Aldehyde oxidase/xanthine dehydrogenase, molybdopterin binding domain"/>
    <property type="match status" value="4"/>
</dbReference>
<dbReference type="PANTHER" id="PTHR45444:SF3">
    <property type="entry name" value="XANTHINE DEHYDROGENASE"/>
    <property type="match status" value="1"/>
</dbReference>
<dbReference type="Pfam" id="PF03450">
    <property type="entry name" value="CO_deh_flav_C"/>
    <property type="match status" value="1"/>
</dbReference>
<keyword evidence="7 13" id="KW-0274">FAD</keyword>
<dbReference type="InterPro" id="IPR006058">
    <property type="entry name" value="2Fe2S_fd_BS"/>
</dbReference>
<comment type="similarity">
    <text evidence="2">Belongs to the xanthine dehydrogenase family.</text>
</comment>
<dbReference type="FunFam" id="3.10.20.30:FF:000015">
    <property type="entry name" value="Aldehyde oxidase 1"/>
    <property type="match status" value="1"/>
</dbReference>
<dbReference type="Gene3D" id="3.30.465.10">
    <property type="match status" value="1"/>
</dbReference>
<dbReference type="GO" id="GO:0051537">
    <property type="term" value="F:2 iron, 2 sulfur cluster binding"/>
    <property type="evidence" value="ECO:0007669"/>
    <property type="project" value="UniProtKB-KW"/>
</dbReference>
<keyword evidence="6 14" id="KW-0479">Metal-binding</keyword>
<dbReference type="InterPro" id="IPR036856">
    <property type="entry name" value="Ald_Oxase/Xan_DH_a/b_sf"/>
</dbReference>
<feature type="active site" description="Proton acceptor" evidence="12">
    <location>
        <position position="1239"/>
    </location>
</feature>
<name>A0A8B8BBG4_CRAVI</name>
<dbReference type="GO" id="GO:0071949">
    <property type="term" value="F:FAD binding"/>
    <property type="evidence" value="ECO:0007669"/>
    <property type="project" value="InterPro"/>
</dbReference>
<evidence type="ECO:0000256" key="1">
    <source>
        <dbReference type="ARBA" id="ARBA00001974"/>
    </source>
</evidence>
<evidence type="ECO:0000259" key="15">
    <source>
        <dbReference type="PROSITE" id="PS51085"/>
    </source>
</evidence>
<feature type="binding site" evidence="13">
    <location>
        <position position="888"/>
    </location>
    <ligand>
        <name>substrate</name>
    </ligand>
</feature>
<dbReference type="KEGG" id="cvn:111108476"/>
<dbReference type="FunFam" id="3.30.365.10:FF:000001">
    <property type="entry name" value="Xanthine dehydrogenase oxidase"/>
    <property type="match status" value="1"/>
</dbReference>
<feature type="binding site" evidence="14">
    <location>
        <position position="76"/>
    </location>
    <ligand>
        <name>[2Fe-2S] cluster</name>
        <dbReference type="ChEBI" id="CHEBI:190135"/>
        <label>1</label>
    </ligand>
</feature>
<feature type="binding site" evidence="14">
    <location>
        <position position="1053"/>
    </location>
    <ligand>
        <name>Mo-molybdopterin</name>
        <dbReference type="ChEBI" id="CHEBI:71302"/>
    </ligand>
    <ligandPart>
        <name>Mo</name>
        <dbReference type="ChEBI" id="CHEBI:28685"/>
    </ligandPart>
</feature>
<feature type="binding site" evidence="14">
    <location>
        <position position="151"/>
    </location>
    <ligand>
        <name>[2Fe-2S] cluster</name>
        <dbReference type="ChEBI" id="CHEBI:190135"/>
        <label>2</label>
    </ligand>
</feature>
<evidence type="ECO:0000256" key="6">
    <source>
        <dbReference type="ARBA" id="ARBA00022723"/>
    </source>
</evidence>
<evidence type="ECO:0000259" key="16">
    <source>
        <dbReference type="PROSITE" id="PS51387"/>
    </source>
</evidence>
<feature type="binding site" evidence="14">
    <location>
        <position position="886"/>
    </location>
    <ligand>
        <name>Mo-molybdopterin</name>
        <dbReference type="ChEBI" id="CHEBI:71302"/>
    </ligand>
    <ligandPart>
        <name>Mo</name>
        <dbReference type="ChEBI" id="CHEBI:28685"/>
    </ligandPart>
</feature>
<dbReference type="RefSeq" id="XP_022300097.1">
    <property type="nucleotide sequence ID" value="XM_022444389.1"/>
</dbReference>
<dbReference type="InterPro" id="IPR036010">
    <property type="entry name" value="2Fe-2S_ferredoxin-like_sf"/>
</dbReference>
<dbReference type="InterPro" id="IPR036884">
    <property type="entry name" value="2Fe-2S-bd_dom_sf"/>
</dbReference>
<evidence type="ECO:0000256" key="4">
    <source>
        <dbReference type="ARBA" id="ARBA00022630"/>
    </source>
</evidence>
<feature type="binding site" evidence="13">
    <location>
        <position position="352"/>
    </location>
    <ligand>
        <name>FAD</name>
        <dbReference type="ChEBI" id="CHEBI:57692"/>
    </ligand>
</feature>
<evidence type="ECO:0000256" key="7">
    <source>
        <dbReference type="ARBA" id="ARBA00022827"/>
    </source>
</evidence>
<keyword evidence="17" id="KW-1185">Reference proteome</keyword>
<comment type="cofactor">
    <cofactor evidence="14">
        <name>[2Fe-2S] cluster</name>
        <dbReference type="ChEBI" id="CHEBI:190135"/>
    </cofactor>
    <text evidence="14">Binds 2 [2Fe-2S] clusters.</text>
</comment>
<feature type="binding site" evidence="14">
    <location>
        <position position="51"/>
    </location>
    <ligand>
        <name>[2Fe-2S] cluster</name>
        <dbReference type="ChEBI" id="CHEBI:190135"/>
        <label>1</label>
    </ligand>
</feature>
<evidence type="ECO:0000256" key="12">
    <source>
        <dbReference type="PIRSR" id="PIRSR000127-1"/>
    </source>
</evidence>
<feature type="binding site" evidence="14">
    <location>
        <position position="54"/>
    </location>
    <ligand>
        <name>[2Fe-2S] cluster</name>
        <dbReference type="ChEBI" id="CHEBI:190135"/>
        <label>1</label>
    </ligand>
</feature>
<dbReference type="InterPro" id="IPR036318">
    <property type="entry name" value="FAD-bd_PCMH-like_sf"/>
</dbReference>
<dbReference type="SUPFAM" id="SSF47741">
    <property type="entry name" value="CO dehydrogenase ISP C-domain like"/>
    <property type="match status" value="1"/>
</dbReference>
<evidence type="ECO:0000313" key="17">
    <source>
        <dbReference type="Proteomes" id="UP000694844"/>
    </source>
</evidence>
<gene>
    <name evidence="18 19" type="primary">LOC111108476</name>
</gene>
<dbReference type="FunFam" id="3.90.1170.50:FF:000001">
    <property type="entry name" value="Aldehyde oxidase 1"/>
    <property type="match status" value="1"/>
</dbReference>
<dbReference type="PANTHER" id="PTHR45444">
    <property type="entry name" value="XANTHINE DEHYDROGENASE"/>
    <property type="match status" value="1"/>
</dbReference>
<reference evidence="18 19" key="1">
    <citation type="submission" date="2025-04" db="UniProtKB">
        <authorList>
            <consortium name="RefSeq"/>
        </authorList>
    </citation>
    <scope>IDENTIFICATION</scope>
    <source>
        <tissue evidence="18 19">Whole sample</tissue>
    </source>
</reference>
<dbReference type="InterPro" id="IPR001041">
    <property type="entry name" value="2Fe-2S_ferredoxin-type"/>
</dbReference>
<dbReference type="InterPro" id="IPR002888">
    <property type="entry name" value="2Fe-2S-bd"/>
</dbReference>
<dbReference type="GO" id="GO:0016491">
    <property type="term" value="F:oxidoreductase activity"/>
    <property type="evidence" value="ECO:0007669"/>
    <property type="project" value="UniProtKB-KW"/>
</dbReference>
<keyword evidence="8" id="KW-0560">Oxidoreductase</keyword>